<sequence>MENSSPKLTILNVSSNSLMHLRVLFFICFIFSTNITFSQTNNCDLTASAGEVTVGASCNYSNFNSNFNNNYWNGNTCSADSNRDDAWGWFTATSTSTIINYQPTNGRDAILHLFTGTCSTSVTALACSNIGGNGELETITYPTIIGQKYMIRIQRNNSDGSMNGQICVYSPCQTSAGTLSGNQYICRYTNTSTTFSSSVSGGTWTSSNTSVANVNASTGLVTAVNSGTATITYTVGGGSCPTYTSTRTVYVANGPGNGPISLNGSNTQCTNSTTTYTIVPDQYSSSYIWSYVDGGSGATITPAADGLSATVTFNSTATSGNIRVQSINGCGFGGGGQYLWVNITNGPNITSQPVAPTTVCAGSGTRTISVTATSATSFQWRRNGVNISNGTPYSGATSSTLTITNPVLAIAGNFDVVVSNGSCSRTSNAVALNVSTTPTINTNPIDSSITEGSNTSFTVGATNSPSSYSWQVSTNGGGTWSTVTNGGVYSGATTATLVITNAALAMDSYRYRVSATNSCGTSTFSTSALLTVSPVYCTPSVSSGREASNYITTVNFIGNIINTNNSPTPQYSSSPRGYQDWSSLGSRASQAQGEGVNLYVDTDGGANYLKAWVDWNKDGTFDTSTEVVYQCTSGFLNTTFGFQIPSSTTPGDYRIRLRINRSSGSGASNSYGPCGNIAYYGETEDYLFTVVSNCSAKITSITNGTRCGTGSVTLNAVGSSGTTEYRWYSTATGGTYISSPSSSWNTPSINNTTTYYVTAYNGSCESLYRTAVVATVKKVPALTFSNSSPEICGEDSILELSASGTSEQVYLVDESFEGSSYVFTSNQIASPDSSITNWQIKTSTYVPPYPTYPVWYPAISSGFGNNKFMMSTSDLVAGGTTSGKVNEALELTNSVNTVGFTDLTLTFKIYFSSYYDANNANTEAVFIETNDGSGWSSTPVATYLSDEGIGTKFVEKNIPLNSFVNISNFKIRIRYRAGWCDGVAIDDVKIFGNRPLVPNFTWTSGYPIDAYVDLACTIPYTTGTPVSTVYIKPTLAQLENANYSFTANANLTNGCTTSGTVNVTNKSKVWKGTVNSNWNDVDNWSPAGIPTSDNCVVIPNNTTISGTNYNAFGKNLTVKNGGTLNIQPSNNLIITDFVKVESTGTFQLENNSNLVQINNTTNSGNIIYKRTANNIKGSDYVYWSSPVNNQALNSIYTSPSQGPKYSWNPTLNNSNGGQGNYVNANGVTMGTGIGYLVRGSSSFGMAATNINSTFTGRPNNGTIPVTVNRGSHTGAPYNGTNGVQITNLDDNYNLIGNPYPSSINALQFISDNASVIRGNVQLWTHGTDPGANNGTTITNPFYGSYSNNYSASDYVTINYTGATIPSVSEIIKAGQAFFVEMLDGPTGSGTVSFNNTQRRDNTGIPYANDEFFKNSNQQNVTLNTLERHRIWLDIKDSNNVTGVALIGYIEGATMNDDSAYDAFATTLDMGIYSFIDDQSYIIQGRSLPFDDNDQVQIGFNVPTAGNYTIGLNSADGIFLGTQDIYLKDEMLNIYHDLKSSPYSFTATAGVHNDRFKLVYKNTVLSNTNFNENEFQIAKNKNIIDIVSGNETIDNVKVFDVRGRLLVEKTKINNNSISIDMNSIQDQVLIINIVTTEGIKVTRKIL</sequence>
<protein>
    <submittedName>
        <fullName evidence="2">GEVED domain-containing protein</fullName>
    </submittedName>
</protein>
<evidence type="ECO:0000313" key="2">
    <source>
        <dbReference type="EMBL" id="MFC4738918.1"/>
    </source>
</evidence>
<dbReference type="InterPro" id="IPR008964">
    <property type="entry name" value="Invasin/intimin_cell_adhesion"/>
</dbReference>
<comment type="caution">
    <text evidence="2">The sequence shown here is derived from an EMBL/GenBank/DDBJ whole genome shotgun (WGS) entry which is preliminary data.</text>
</comment>
<evidence type="ECO:0000313" key="3">
    <source>
        <dbReference type="Proteomes" id="UP001595885"/>
    </source>
</evidence>
<dbReference type="Proteomes" id="UP001595885">
    <property type="component" value="Unassembled WGS sequence"/>
</dbReference>
<feature type="domain" description="Ig-like" evidence="1">
    <location>
        <begin position="351"/>
        <end position="435"/>
    </location>
</feature>
<dbReference type="InterPro" id="IPR045829">
    <property type="entry name" value="PKD_6"/>
</dbReference>
<dbReference type="SUPFAM" id="SSF49373">
    <property type="entry name" value="Invasin/intimin cell-adhesion fragments"/>
    <property type="match status" value="1"/>
</dbReference>
<dbReference type="InterPro" id="IPR013783">
    <property type="entry name" value="Ig-like_fold"/>
</dbReference>
<keyword evidence="3" id="KW-1185">Reference proteome</keyword>
<dbReference type="SMART" id="SM00635">
    <property type="entry name" value="BID_2"/>
    <property type="match status" value="1"/>
</dbReference>
<dbReference type="InterPro" id="IPR003343">
    <property type="entry name" value="Big_2"/>
</dbReference>
<dbReference type="InterPro" id="IPR044023">
    <property type="entry name" value="Ig_7"/>
</dbReference>
<dbReference type="EMBL" id="JBHSGW010000002">
    <property type="protein sequence ID" value="MFC4738918.1"/>
    <property type="molecule type" value="Genomic_DNA"/>
</dbReference>
<dbReference type="Gene3D" id="2.60.40.1080">
    <property type="match status" value="1"/>
</dbReference>
<evidence type="ECO:0000259" key="1">
    <source>
        <dbReference type="PROSITE" id="PS50835"/>
    </source>
</evidence>
<proteinExistence type="predicted"/>
<gene>
    <name evidence="2" type="ORF">ACFO3U_02825</name>
</gene>
<name>A0ABV9NZX6_9FLAO</name>
<dbReference type="Gene3D" id="2.60.40.10">
    <property type="entry name" value="Immunoglobulins"/>
    <property type="match status" value="2"/>
</dbReference>
<dbReference type="InterPro" id="IPR045474">
    <property type="entry name" value="GEVED"/>
</dbReference>
<dbReference type="InterPro" id="IPR036179">
    <property type="entry name" value="Ig-like_dom_sf"/>
</dbReference>
<dbReference type="Pfam" id="PF02368">
    <property type="entry name" value="Big_2"/>
    <property type="match status" value="1"/>
</dbReference>
<dbReference type="NCBIfam" id="NF033708">
    <property type="entry name" value="T9SS_Cterm_ChiA"/>
    <property type="match status" value="1"/>
</dbReference>
<feature type="domain" description="Ig-like" evidence="1">
    <location>
        <begin position="438"/>
        <end position="531"/>
    </location>
</feature>
<dbReference type="Pfam" id="PF20009">
    <property type="entry name" value="GEVED"/>
    <property type="match status" value="1"/>
</dbReference>
<dbReference type="RefSeq" id="WP_379738220.1">
    <property type="nucleotide sequence ID" value="NZ_JBHSGW010000002.1"/>
</dbReference>
<dbReference type="PROSITE" id="PS50835">
    <property type="entry name" value="IG_LIKE"/>
    <property type="match status" value="2"/>
</dbReference>
<dbReference type="Pfam" id="PF19081">
    <property type="entry name" value="Ig_7"/>
    <property type="match status" value="1"/>
</dbReference>
<organism evidence="2 3">
    <name type="scientific">Flavobacterium ponti</name>
    <dbReference type="NCBI Taxonomy" id="665133"/>
    <lineage>
        <taxon>Bacteria</taxon>
        <taxon>Pseudomonadati</taxon>
        <taxon>Bacteroidota</taxon>
        <taxon>Flavobacteriia</taxon>
        <taxon>Flavobacteriales</taxon>
        <taxon>Flavobacteriaceae</taxon>
        <taxon>Flavobacterium</taxon>
    </lineage>
</organism>
<dbReference type="InterPro" id="IPR007110">
    <property type="entry name" value="Ig-like_dom"/>
</dbReference>
<dbReference type="Pfam" id="PF19408">
    <property type="entry name" value="PKD_6"/>
    <property type="match status" value="1"/>
</dbReference>
<reference evidence="3" key="1">
    <citation type="journal article" date="2019" name="Int. J. Syst. Evol. Microbiol.">
        <title>The Global Catalogue of Microorganisms (GCM) 10K type strain sequencing project: providing services to taxonomists for standard genome sequencing and annotation.</title>
        <authorList>
            <consortium name="The Broad Institute Genomics Platform"/>
            <consortium name="The Broad Institute Genome Sequencing Center for Infectious Disease"/>
            <person name="Wu L."/>
            <person name="Ma J."/>
        </authorList>
    </citation>
    <scope>NUCLEOTIDE SEQUENCE [LARGE SCALE GENOMIC DNA]</scope>
    <source>
        <strain evidence="3">CCUG 50349</strain>
    </source>
</reference>
<accession>A0ABV9NZX6</accession>
<dbReference type="SUPFAM" id="SSF48726">
    <property type="entry name" value="Immunoglobulin"/>
    <property type="match status" value="2"/>
</dbReference>